<sequence>MGRDGKKDERSDERVDEWIHRTSAPFLPCTVVAFILWSLAFSWWWDGVHALVRHAVWWLVVGKILFSEKSHISPRVLLTVIQIPSAVPISLPLLNPFRLSSSLPSPLFLSPSRSLFLKFTLNNLPSPPHLRAPNSNTQTQHATRFRAPTPRPDQRASKSMNGGGLTLPFPRRCAGTATPVDQARRHSPSLREEICMGLEKSGSSVQHSISLLRISTLCLEEGGRVSAWVRWGMAFNHSISSQTPRGYKVYGSKASIFTILSPS</sequence>
<dbReference type="Proteomes" id="UP000235786">
    <property type="component" value="Unassembled WGS sequence"/>
</dbReference>
<name>A0A2J6QWG1_HYAVF</name>
<evidence type="ECO:0000256" key="1">
    <source>
        <dbReference type="SAM" id="MobiDB-lite"/>
    </source>
</evidence>
<evidence type="ECO:0000313" key="3">
    <source>
        <dbReference type="EMBL" id="PMD30607.1"/>
    </source>
</evidence>
<evidence type="ECO:0000313" key="4">
    <source>
        <dbReference type="Proteomes" id="UP000235786"/>
    </source>
</evidence>
<dbReference type="AlphaFoldDB" id="A0A2J6QWG1"/>
<keyword evidence="2" id="KW-1133">Transmembrane helix</keyword>
<evidence type="ECO:0000256" key="2">
    <source>
        <dbReference type="SAM" id="Phobius"/>
    </source>
</evidence>
<protein>
    <submittedName>
        <fullName evidence="3">Uncharacterized protein</fullName>
    </submittedName>
</protein>
<feature type="region of interest" description="Disordered" evidence="1">
    <location>
        <begin position="127"/>
        <end position="168"/>
    </location>
</feature>
<dbReference type="EMBL" id="KZ613966">
    <property type="protein sequence ID" value="PMD30607.1"/>
    <property type="molecule type" value="Genomic_DNA"/>
</dbReference>
<keyword evidence="2" id="KW-0812">Transmembrane</keyword>
<feature type="compositionally biased region" description="Polar residues" evidence="1">
    <location>
        <begin position="133"/>
        <end position="142"/>
    </location>
</feature>
<gene>
    <name evidence="3" type="ORF">L207DRAFT_223925</name>
</gene>
<reference evidence="3 4" key="1">
    <citation type="submission" date="2016-04" db="EMBL/GenBank/DDBJ databases">
        <title>A degradative enzymes factory behind the ericoid mycorrhizal symbiosis.</title>
        <authorList>
            <consortium name="DOE Joint Genome Institute"/>
            <person name="Martino E."/>
            <person name="Morin E."/>
            <person name="Grelet G."/>
            <person name="Kuo A."/>
            <person name="Kohler A."/>
            <person name="Daghino S."/>
            <person name="Barry K."/>
            <person name="Choi C."/>
            <person name="Cichocki N."/>
            <person name="Clum A."/>
            <person name="Copeland A."/>
            <person name="Hainaut M."/>
            <person name="Haridas S."/>
            <person name="Labutti K."/>
            <person name="Lindquist E."/>
            <person name="Lipzen A."/>
            <person name="Khouja H.-R."/>
            <person name="Murat C."/>
            <person name="Ohm R."/>
            <person name="Olson A."/>
            <person name="Spatafora J."/>
            <person name="Veneault-Fourrey C."/>
            <person name="Henrissat B."/>
            <person name="Grigoriev I."/>
            <person name="Martin F."/>
            <person name="Perotto S."/>
        </authorList>
    </citation>
    <scope>NUCLEOTIDE SEQUENCE [LARGE SCALE GENOMIC DNA]</scope>
    <source>
        <strain evidence="3 4">F</strain>
    </source>
</reference>
<feature type="transmembrane region" description="Helical" evidence="2">
    <location>
        <begin position="24"/>
        <end position="44"/>
    </location>
</feature>
<proteinExistence type="predicted"/>
<accession>A0A2J6QWG1</accession>
<organism evidence="3 4">
    <name type="scientific">Hyaloscypha variabilis (strain UAMH 11265 / GT02V1 / F)</name>
    <name type="common">Meliniomyces variabilis</name>
    <dbReference type="NCBI Taxonomy" id="1149755"/>
    <lineage>
        <taxon>Eukaryota</taxon>
        <taxon>Fungi</taxon>
        <taxon>Dikarya</taxon>
        <taxon>Ascomycota</taxon>
        <taxon>Pezizomycotina</taxon>
        <taxon>Leotiomycetes</taxon>
        <taxon>Helotiales</taxon>
        <taxon>Hyaloscyphaceae</taxon>
        <taxon>Hyaloscypha</taxon>
        <taxon>Hyaloscypha variabilis</taxon>
    </lineage>
</organism>
<keyword evidence="4" id="KW-1185">Reference proteome</keyword>
<keyword evidence="2" id="KW-0472">Membrane</keyword>